<dbReference type="AlphaFoldDB" id="A0A2P2QSY5"/>
<evidence type="ECO:0000313" key="1">
    <source>
        <dbReference type="EMBL" id="MBX70116.1"/>
    </source>
</evidence>
<protein>
    <submittedName>
        <fullName evidence="1">Uncharacterized protein</fullName>
    </submittedName>
</protein>
<dbReference type="EMBL" id="GGEC01089632">
    <property type="protein sequence ID" value="MBX70116.1"/>
    <property type="molecule type" value="Transcribed_RNA"/>
</dbReference>
<accession>A0A2P2QSY5</accession>
<proteinExistence type="predicted"/>
<organism evidence="1">
    <name type="scientific">Rhizophora mucronata</name>
    <name type="common">Asiatic mangrove</name>
    <dbReference type="NCBI Taxonomy" id="61149"/>
    <lineage>
        <taxon>Eukaryota</taxon>
        <taxon>Viridiplantae</taxon>
        <taxon>Streptophyta</taxon>
        <taxon>Embryophyta</taxon>
        <taxon>Tracheophyta</taxon>
        <taxon>Spermatophyta</taxon>
        <taxon>Magnoliopsida</taxon>
        <taxon>eudicotyledons</taxon>
        <taxon>Gunneridae</taxon>
        <taxon>Pentapetalae</taxon>
        <taxon>rosids</taxon>
        <taxon>fabids</taxon>
        <taxon>Malpighiales</taxon>
        <taxon>Rhizophoraceae</taxon>
        <taxon>Rhizophora</taxon>
    </lineage>
</organism>
<reference evidence="1" key="1">
    <citation type="submission" date="2018-02" db="EMBL/GenBank/DDBJ databases">
        <title>Rhizophora mucronata_Transcriptome.</title>
        <authorList>
            <person name="Meera S.P."/>
            <person name="Sreeshan A."/>
            <person name="Augustine A."/>
        </authorList>
    </citation>
    <scope>NUCLEOTIDE SEQUENCE</scope>
    <source>
        <tissue evidence="1">Leaf</tissue>
    </source>
</reference>
<sequence>MLLIKHLALFKVLNCGLRSDIAIAINAVQL</sequence>
<name>A0A2P2QSY5_RHIMU</name>